<evidence type="ECO:0000313" key="2">
    <source>
        <dbReference type="EMBL" id="PON45818.1"/>
    </source>
</evidence>
<comment type="caution">
    <text evidence="2">The sequence shown here is derived from an EMBL/GenBank/DDBJ whole genome shotgun (WGS) entry which is preliminary data.</text>
</comment>
<reference evidence="3" key="1">
    <citation type="submission" date="2016-06" db="EMBL/GenBank/DDBJ databases">
        <title>Parallel loss of symbiosis genes in relatives of nitrogen-fixing non-legume Parasponia.</title>
        <authorList>
            <person name="Van Velzen R."/>
            <person name="Holmer R."/>
            <person name="Bu F."/>
            <person name="Rutten L."/>
            <person name="Van Zeijl A."/>
            <person name="Liu W."/>
            <person name="Santuari L."/>
            <person name="Cao Q."/>
            <person name="Sharma T."/>
            <person name="Shen D."/>
            <person name="Roswanjaya Y."/>
            <person name="Wardhani T."/>
            <person name="Kalhor M.S."/>
            <person name="Jansen J."/>
            <person name="Van den Hoogen J."/>
            <person name="Gungor B."/>
            <person name="Hartog M."/>
            <person name="Hontelez J."/>
            <person name="Verver J."/>
            <person name="Yang W.-C."/>
            <person name="Schijlen E."/>
            <person name="Repin R."/>
            <person name="Schilthuizen M."/>
            <person name="Schranz E."/>
            <person name="Heidstra R."/>
            <person name="Miyata K."/>
            <person name="Fedorova E."/>
            <person name="Kohlen W."/>
            <person name="Bisseling T."/>
            <person name="Smit S."/>
            <person name="Geurts R."/>
        </authorList>
    </citation>
    <scope>NUCLEOTIDE SEQUENCE [LARGE SCALE GENOMIC DNA]</scope>
    <source>
        <strain evidence="3">cv. WU1-14</strain>
    </source>
</reference>
<feature type="region of interest" description="Disordered" evidence="1">
    <location>
        <begin position="51"/>
        <end position="77"/>
    </location>
</feature>
<accession>A0A2P5BAK7</accession>
<evidence type="ECO:0000313" key="3">
    <source>
        <dbReference type="Proteomes" id="UP000237105"/>
    </source>
</evidence>
<feature type="region of interest" description="Disordered" evidence="1">
    <location>
        <begin position="1"/>
        <end position="21"/>
    </location>
</feature>
<organism evidence="2 3">
    <name type="scientific">Parasponia andersonii</name>
    <name type="common">Sponia andersonii</name>
    <dbReference type="NCBI Taxonomy" id="3476"/>
    <lineage>
        <taxon>Eukaryota</taxon>
        <taxon>Viridiplantae</taxon>
        <taxon>Streptophyta</taxon>
        <taxon>Embryophyta</taxon>
        <taxon>Tracheophyta</taxon>
        <taxon>Spermatophyta</taxon>
        <taxon>Magnoliopsida</taxon>
        <taxon>eudicotyledons</taxon>
        <taxon>Gunneridae</taxon>
        <taxon>Pentapetalae</taxon>
        <taxon>rosids</taxon>
        <taxon>fabids</taxon>
        <taxon>Rosales</taxon>
        <taxon>Cannabaceae</taxon>
        <taxon>Parasponia</taxon>
    </lineage>
</organism>
<gene>
    <name evidence="2" type="ORF">PanWU01x14_255990</name>
</gene>
<name>A0A2P5BAK7_PARAD</name>
<feature type="compositionally biased region" description="Basic residues" evidence="1">
    <location>
        <begin position="63"/>
        <end position="77"/>
    </location>
</feature>
<dbReference type="AlphaFoldDB" id="A0A2P5BAK7"/>
<dbReference type="Proteomes" id="UP000237105">
    <property type="component" value="Unassembled WGS sequence"/>
</dbReference>
<evidence type="ECO:0000256" key="1">
    <source>
        <dbReference type="SAM" id="MobiDB-lite"/>
    </source>
</evidence>
<sequence length="77" mass="8763">MGVRSLEGLPLEDHRRQRAAPNPYKAFNAILGRHAHWANCPNRTAVCQSLAPDRPESWGTTKSRPRRCKRNHGNHDP</sequence>
<dbReference type="EMBL" id="JXTB01000323">
    <property type="protein sequence ID" value="PON45818.1"/>
    <property type="molecule type" value="Genomic_DNA"/>
</dbReference>
<keyword evidence="3" id="KW-1185">Reference proteome</keyword>
<protein>
    <submittedName>
        <fullName evidence="2">Uncharacterized protein</fullName>
    </submittedName>
</protein>
<proteinExistence type="predicted"/>